<evidence type="ECO:0000313" key="2">
    <source>
        <dbReference type="Proteomes" id="UP000070319"/>
    </source>
</evidence>
<accession>A0A139KU34</accession>
<protein>
    <submittedName>
        <fullName evidence="1">Uncharacterized protein</fullName>
    </submittedName>
</protein>
<dbReference type="PATRIC" id="fig|329854.7.peg.4806"/>
<comment type="caution">
    <text evidence="1">The sequence shown here is derived from an EMBL/GenBank/DDBJ whole genome shotgun (WGS) entry which is preliminary data.</text>
</comment>
<gene>
    <name evidence="1" type="ORF">HMPREF2531_04734</name>
</gene>
<proteinExistence type="predicted"/>
<dbReference type="EMBL" id="LTDF01000165">
    <property type="protein sequence ID" value="KXT42665.1"/>
    <property type="molecule type" value="Genomic_DNA"/>
</dbReference>
<feature type="non-terminal residue" evidence="1">
    <location>
        <position position="1"/>
    </location>
</feature>
<organism evidence="1">
    <name type="scientific">Bacteroides intestinalis</name>
    <dbReference type="NCBI Taxonomy" id="329854"/>
    <lineage>
        <taxon>Bacteria</taxon>
        <taxon>Pseudomonadati</taxon>
        <taxon>Bacteroidota</taxon>
        <taxon>Bacteroidia</taxon>
        <taxon>Bacteroidales</taxon>
        <taxon>Bacteroidaceae</taxon>
        <taxon>Bacteroides</taxon>
    </lineage>
</organism>
<evidence type="ECO:0000313" key="1">
    <source>
        <dbReference type="EMBL" id="KXT42665.1"/>
    </source>
</evidence>
<reference evidence="1 2" key="1">
    <citation type="submission" date="2016-02" db="EMBL/GenBank/DDBJ databases">
        <authorList>
            <person name="Wen L."/>
            <person name="He K."/>
            <person name="Yang H."/>
        </authorList>
    </citation>
    <scope>NUCLEOTIDE SEQUENCE [LARGE SCALE GENOMIC DNA]</scope>
    <source>
        <strain evidence="1 2">KLE1704</strain>
    </source>
</reference>
<sequence length="64" mass="7788">QYLYIQYHRYIAARRGKMKEKRSAFLIQMIEHIGHSYYQLRCVRKPKKQLFLLLQEVRSLTTGS</sequence>
<name>A0A139KU34_9BACE</name>
<dbReference type="Proteomes" id="UP000070319">
    <property type="component" value="Unassembled WGS sequence"/>
</dbReference>
<dbReference type="AlphaFoldDB" id="A0A139KU34"/>